<proteinExistence type="inferred from homology"/>
<evidence type="ECO:0000256" key="2">
    <source>
        <dbReference type="ARBA" id="ARBA00008749"/>
    </source>
</evidence>
<dbReference type="eggNOG" id="COG1398">
    <property type="taxonomic scope" value="Bacteria"/>
</dbReference>
<dbReference type="Proteomes" id="UP000000238">
    <property type="component" value="Chromosome"/>
</dbReference>
<gene>
    <name evidence="12" type="ordered locus">HCH_03146</name>
</gene>
<dbReference type="AlphaFoldDB" id="Q2SHG5"/>
<evidence type="ECO:0000256" key="9">
    <source>
        <dbReference type="ARBA" id="ARBA00023136"/>
    </source>
</evidence>
<dbReference type="GO" id="GO:0006633">
    <property type="term" value="P:fatty acid biosynthetic process"/>
    <property type="evidence" value="ECO:0007669"/>
    <property type="project" value="UniProtKB-KW"/>
</dbReference>
<dbReference type="GO" id="GO:0016020">
    <property type="term" value="C:membrane"/>
    <property type="evidence" value="ECO:0007669"/>
    <property type="project" value="UniProtKB-SubCell"/>
</dbReference>
<keyword evidence="5" id="KW-0276">Fatty acid metabolism</keyword>
<organism evidence="12 13">
    <name type="scientific">Hahella chejuensis (strain KCTC 2396)</name>
    <dbReference type="NCBI Taxonomy" id="349521"/>
    <lineage>
        <taxon>Bacteria</taxon>
        <taxon>Pseudomonadati</taxon>
        <taxon>Pseudomonadota</taxon>
        <taxon>Gammaproteobacteria</taxon>
        <taxon>Oceanospirillales</taxon>
        <taxon>Hahellaceae</taxon>
        <taxon>Hahella</taxon>
    </lineage>
</organism>
<dbReference type="PANTHER" id="PTHR11351:SF31">
    <property type="entry name" value="DESATURASE 1, ISOFORM A-RELATED"/>
    <property type="match status" value="1"/>
</dbReference>
<dbReference type="GO" id="GO:0016717">
    <property type="term" value="F:oxidoreductase activity, acting on paired donors, with oxidation of a pair of donors resulting in the reduction of molecular oxygen to two molecules of water"/>
    <property type="evidence" value="ECO:0007669"/>
    <property type="project" value="InterPro"/>
</dbReference>
<name>Q2SHG5_HAHCH</name>
<feature type="transmembrane region" description="Helical" evidence="11">
    <location>
        <begin position="30"/>
        <end position="48"/>
    </location>
</feature>
<evidence type="ECO:0000256" key="1">
    <source>
        <dbReference type="ARBA" id="ARBA00004141"/>
    </source>
</evidence>
<keyword evidence="3" id="KW-0444">Lipid biosynthesis</keyword>
<dbReference type="InterPro" id="IPR015876">
    <property type="entry name" value="Acyl-CoA_DS"/>
</dbReference>
<feature type="transmembrane region" description="Helical" evidence="11">
    <location>
        <begin position="90"/>
        <end position="108"/>
    </location>
</feature>
<evidence type="ECO:0000256" key="5">
    <source>
        <dbReference type="ARBA" id="ARBA00022832"/>
    </source>
</evidence>
<dbReference type="KEGG" id="hch:HCH_03146"/>
<keyword evidence="10" id="KW-0275">Fatty acid biosynthesis</keyword>
<keyword evidence="7" id="KW-0560">Oxidoreductase</keyword>
<keyword evidence="4 11" id="KW-0812">Transmembrane</keyword>
<keyword evidence="8" id="KW-0443">Lipid metabolism</keyword>
<comment type="subcellular location">
    <subcellularLocation>
        <location evidence="1">Membrane</location>
        <topology evidence="1">Multi-pass membrane protein</topology>
    </subcellularLocation>
</comment>
<sequence>MRTNQGVPRIQETANCCPDTGEVVWAPLKSFWYLGHLLIALIGGYLTFSLDALLVFVVFTAATLCLGHSLGMHRRLIHGSYECPKWMEYFFVHLGVLVGMAGPLGMVYQHDLRDWAQRKAKCHSYLRHGTRFLTDGWRQLNCDLRLEHPPEFCPESAIKDDPVYRFMERTWMWQQLPWALLLYWLGDIGWVVWGISARIAVSVTGHWLIGYFAHNSGERDWHVNGAAVQGHNVRFAGLLTMGESWHNNHHAFPGSAMLGIYKGQSDPGWWVLNRLMNIGLVWNVRLPEHLPVRPELSPLTPARAEKALLKTPSSCRLKPQWRSS</sequence>
<evidence type="ECO:0000313" key="13">
    <source>
        <dbReference type="Proteomes" id="UP000000238"/>
    </source>
</evidence>
<evidence type="ECO:0000313" key="12">
    <source>
        <dbReference type="EMBL" id="ABC29909.1"/>
    </source>
</evidence>
<dbReference type="CDD" id="cd03505">
    <property type="entry name" value="Delta9-FADS-like"/>
    <property type="match status" value="1"/>
</dbReference>
<dbReference type="EMBL" id="CP000155">
    <property type="protein sequence ID" value="ABC29909.1"/>
    <property type="molecule type" value="Genomic_DNA"/>
</dbReference>
<dbReference type="RefSeq" id="WP_011396978.1">
    <property type="nucleotide sequence ID" value="NC_007645.1"/>
</dbReference>
<reference evidence="12 13" key="1">
    <citation type="journal article" date="2005" name="Nucleic Acids Res.">
        <title>Genomic blueprint of Hahella chejuensis, a marine microbe producing an algicidal agent.</title>
        <authorList>
            <person name="Jeong H."/>
            <person name="Yim J.H."/>
            <person name="Lee C."/>
            <person name="Choi S.-H."/>
            <person name="Park Y.K."/>
            <person name="Yoon S.H."/>
            <person name="Hur C.-G."/>
            <person name="Kang H.-Y."/>
            <person name="Kim D."/>
            <person name="Lee H.H."/>
            <person name="Park K.H."/>
            <person name="Park S.-H."/>
            <person name="Park H.-S."/>
            <person name="Lee H.K."/>
            <person name="Oh T.K."/>
            <person name="Kim J.F."/>
        </authorList>
    </citation>
    <scope>NUCLEOTIDE SEQUENCE [LARGE SCALE GENOMIC DNA]</scope>
    <source>
        <strain evidence="12 13">KCTC 2396</strain>
    </source>
</reference>
<keyword evidence="9 11" id="KW-0472">Membrane</keyword>
<dbReference type="HOGENOM" id="CLU_027359_1_2_6"/>
<evidence type="ECO:0000256" key="10">
    <source>
        <dbReference type="ARBA" id="ARBA00023160"/>
    </source>
</evidence>
<evidence type="ECO:0000256" key="11">
    <source>
        <dbReference type="SAM" id="Phobius"/>
    </source>
</evidence>
<comment type="similarity">
    <text evidence="2">Belongs to the fatty acid desaturase type 2 family.</text>
</comment>
<feature type="transmembrane region" description="Helical" evidence="11">
    <location>
        <begin position="176"/>
        <end position="195"/>
    </location>
</feature>
<evidence type="ECO:0000256" key="7">
    <source>
        <dbReference type="ARBA" id="ARBA00023002"/>
    </source>
</evidence>
<evidence type="ECO:0000256" key="3">
    <source>
        <dbReference type="ARBA" id="ARBA00022516"/>
    </source>
</evidence>
<dbReference type="PANTHER" id="PTHR11351">
    <property type="entry name" value="ACYL-COA DESATURASE"/>
    <property type="match status" value="1"/>
</dbReference>
<protein>
    <submittedName>
        <fullName evidence="12">Fatty-acid desaturase</fullName>
    </submittedName>
</protein>
<dbReference type="STRING" id="349521.HCH_03146"/>
<keyword evidence="13" id="KW-1185">Reference proteome</keyword>
<accession>Q2SHG5</accession>
<keyword evidence="6 11" id="KW-1133">Transmembrane helix</keyword>
<evidence type="ECO:0000256" key="8">
    <source>
        <dbReference type="ARBA" id="ARBA00023098"/>
    </source>
</evidence>
<evidence type="ECO:0000256" key="4">
    <source>
        <dbReference type="ARBA" id="ARBA00022692"/>
    </source>
</evidence>
<evidence type="ECO:0000256" key="6">
    <source>
        <dbReference type="ARBA" id="ARBA00022989"/>
    </source>
</evidence>